<dbReference type="EMBL" id="CM046126">
    <property type="protein sequence ID" value="KAI8426935.1"/>
    <property type="molecule type" value="Genomic_DNA"/>
</dbReference>
<gene>
    <name evidence="1" type="ORF">MSG28_014605</name>
</gene>
<dbReference type="Proteomes" id="UP001064048">
    <property type="component" value="Chromosome 26"/>
</dbReference>
<evidence type="ECO:0000313" key="1">
    <source>
        <dbReference type="EMBL" id="KAI8426935.1"/>
    </source>
</evidence>
<keyword evidence="2" id="KW-1185">Reference proteome</keyword>
<comment type="caution">
    <text evidence="1">The sequence shown here is derived from an EMBL/GenBank/DDBJ whole genome shotgun (WGS) entry which is preliminary data.</text>
</comment>
<name>A0ACC0JRY2_CHOFU</name>
<organism evidence="1 2">
    <name type="scientific">Choristoneura fumiferana</name>
    <name type="common">Spruce budworm moth</name>
    <name type="synonym">Archips fumiferana</name>
    <dbReference type="NCBI Taxonomy" id="7141"/>
    <lineage>
        <taxon>Eukaryota</taxon>
        <taxon>Metazoa</taxon>
        <taxon>Ecdysozoa</taxon>
        <taxon>Arthropoda</taxon>
        <taxon>Hexapoda</taxon>
        <taxon>Insecta</taxon>
        <taxon>Pterygota</taxon>
        <taxon>Neoptera</taxon>
        <taxon>Endopterygota</taxon>
        <taxon>Lepidoptera</taxon>
        <taxon>Glossata</taxon>
        <taxon>Ditrysia</taxon>
        <taxon>Tortricoidea</taxon>
        <taxon>Tortricidae</taxon>
        <taxon>Tortricinae</taxon>
        <taxon>Choristoneura</taxon>
    </lineage>
</organism>
<accession>A0ACC0JRY2</accession>
<evidence type="ECO:0000313" key="2">
    <source>
        <dbReference type="Proteomes" id="UP001064048"/>
    </source>
</evidence>
<proteinExistence type="predicted"/>
<sequence length="284" mass="31274">MMVGGGRFDLDESVAAADINITKVENPNQNKKPSTPSSAAPKKMETKNPFDVFGIFPEEAHKPDGMGPLESSITSRVPNGTTKRACTLNGDYFLELRVYNTADISGVLIQKRWKKAFVTLRAQIVDESDEWEALQTFIKKISALFKDADVKFYSNDTKSNGCTLPPYPAHGTYTVHDRPEAVPGQTYGLAIITITCDPGYEVLGNNATYCFSNNNWQPMPRCTREELIINGTKAAHGDLPWHAAIYDKSYTPFMQVCGGSLVSTKRRIASGLTANSQPPGTQWL</sequence>
<reference evidence="1 2" key="1">
    <citation type="journal article" date="2022" name="Genome Biol. Evol.">
        <title>The Spruce Budworm Genome: Reconstructing the Evolutionary History of Antifreeze Proteins.</title>
        <authorList>
            <person name="Beliveau C."/>
            <person name="Gagne P."/>
            <person name="Picq S."/>
            <person name="Vernygora O."/>
            <person name="Keeling C.I."/>
            <person name="Pinkney K."/>
            <person name="Doucet D."/>
            <person name="Wen F."/>
            <person name="Johnston J.S."/>
            <person name="Maaroufi H."/>
            <person name="Boyle B."/>
            <person name="Laroche J."/>
            <person name="Dewar K."/>
            <person name="Juretic N."/>
            <person name="Blackburn G."/>
            <person name="Nisole A."/>
            <person name="Brunet B."/>
            <person name="Brandao M."/>
            <person name="Lumley L."/>
            <person name="Duan J."/>
            <person name="Quan G."/>
            <person name="Lucarotti C.J."/>
            <person name="Roe A.D."/>
            <person name="Sperling F.A.H."/>
            <person name="Levesque R.C."/>
            <person name="Cusson M."/>
        </authorList>
    </citation>
    <scope>NUCLEOTIDE SEQUENCE [LARGE SCALE GENOMIC DNA]</scope>
    <source>
        <strain evidence="1">Glfc:IPQL:Cfum</strain>
    </source>
</reference>
<protein>
    <submittedName>
        <fullName evidence="1">Uncharacterized protein</fullName>
    </submittedName>
</protein>